<evidence type="ECO:0000256" key="5">
    <source>
        <dbReference type="ARBA" id="ARBA00023212"/>
    </source>
</evidence>
<dbReference type="GO" id="GO:0005930">
    <property type="term" value="C:axoneme"/>
    <property type="evidence" value="ECO:0007669"/>
    <property type="project" value="UniProtKB-SubCell"/>
</dbReference>
<dbReference type="PANTHER" id="PTHR23040:SF1">
    <property type="entry name" value="OUTER DYNEIN ARM-DOCKING COMPLEX SUBUNIT 4"/>
    <property type="match status" value="1"/>
</dbReference>
<name>A0A7K9EHH9_BARMA</name>
<dbReference type="SMART" id="SM00028">
    <property type="entry name" value="TPR"/>
    <property type="match status" value="6"/>
</dbReference>
<reference evidence="10 11" key="1">
    <citation type="submission" date="2019-09" db="EMBL/GenBank/DDBJ databases">
        <title>Bird 10,000 Genomes (B10K) Project - Family phase.</title>
        <authorList>
            <person name="Zhang G."/>
        </authorList>
    </citation>
    <scope>NUCLEOTIDE SEQUENCE [LARGE SCALE GENOMIC DNA]</scope>
    <source>
        <strain evidence="10">B10K-DU-001-21</strain>
        <tissue evidence="10">Muscle</tissue>
    </source>
</reference>
<sequence>LKLRAGDKDGLVARSKCYLRLGDLENALKDAEASLQSDKTFSKGLYQKAETLYTMGDFEFALVFYHRGHRLHPELQQFRLGIEKCQEAIVNCIGSPSSVKLESKEDLSFVSRQAESKKANQKFQTKLTKDQKWARKQKPVKNPKTERQLLGEFYADKAYLEKLLKDKDLMESSTKQGIKVADLVLGGISYLDTRSDFWQQQQPIYARVRERKLRQQRWLRDKKRKTAEVGRYLTKTMEDIDMLLSGSSPEESCKKAKRLLQKIQEWSDEEVPNKNELIGSLHSCVGNAQLEMGRVEAALQSHRMDLEFARQNDLPEAVSRALGNIGRVCVRIGKFQQAIDTWEEKIPMTKSSLEKAWLFHEIGRCYLELNKAEAAQNYGEKSLQSAEEEGDLEWELHATVLVAETQVKLKDYWSAIFKFEKALEKAKLLHNKAAQKAIIMALDEVSKSFVKELKERREEMTVYSLKEYDFSSENTEDNAKKSRVRGRSEQSTGRQEDEKPKEGAGNYKEEQGSNKERGKGKENEQKESKREKKRGGGK</sequence>
<evidence type="ECO:0000256" key="9">
    <source>
        <dbReference type="SAM" id="MobiDB-lite"/>
    </source>
</evidence>
<evidence type="ECO:0000256" key="7">
    <source>
        <dbReference type="ARBA" id="ARBA00034139"/>
    </source>
</evidence>
<evidence type="ECO:0000256" key="6">
    <source>
        <dbReference type="ARBA" id="ARBA00023273"/>
    </source>
</evidence>
<proteinExistence type="predicted"/>
<feature type="compositionally biased region" description="Basic and acidic residues" evidence="9">
    <location>
        <begin position="494"/>
        <end position="530"/>
    </location>
</feature>
<dbReference type="PANTHER" id="PTHR23040">
    <property type="match status" value="1"/>
</dbReference>
<evidence type="ECO:0000256" key="8">
    <source>
        <dbReference type="ARBA" id="ARBA00034143"/>
    </source>
</evidence>
<evidence type="ECO:0000256" key="3">
    <source>
        <dbReference type="ARBA" id="ARBA00022737"/>
    </source>
</evidence>
<keyword evidence="3" id="KW-0677">Repeat</keyword>
<protein>
    <recommendedName>
        <fullName evidence="7">Outer dynein arm-docking complex subunit 4</fullName>
    </recommendedName>
    <alternativeName>
        <fullName evidence="8">Tetratricopeptide repeat protein 25</fullName>
    </alternativeName>
</protein>
<evidence type="ECO:0000256" key="2">
    <source>
        <dbReference type="ARBA" id="ARBA00022490"/>
    </source>
</evidence>
<accession>A0A7K9EHH9</accession>
<dbReference type="FunFam" id="1.25.40.10:FF:000795">
    <property type="entry name" value="Tetratricopeptide repeat protein 25"/>
    <property type="match status" value="1"/>
</dbReference>
<dbReference type="Gene3D" id="1.25.40.10">
    <property type="entry name" value="Tetratricopeptide repeat domain"/>
    <property type="match status" value="2"/>
</dbReference>
<comment type="subcellular location">
    <subcellularLocation>
        <location evidence="1">Cytoplasm</location>
        <location evidence="1">Cytoskeleton</location>
        <location evidence="1">Cilium axoneme</location>
    </subcellularLocation>
</comment>
<gene>
    <name evidence="10" type="primary">Ttc25</name>
    <name evidence="10" type="ORF">BARMAR_R06560</name>
</gene>
<dbReference type="InterPro" id="IPR011990">
    <property type="entry name" value="TPR-like_helical_dom_sf"/>
</dbReference>
<evidence type="ECO:0000313" key="11">
    <source>
        <dbReference type="Proteomes" id="UP000578343"/>
    </source>
</evidence>
<dbReference type="EMBL" id="VWZK01014439">
    <property type="protein sequence ID" value="NXG76216.1"/>
    <property type="molecule type" value="Genomic_DNA"/>
</dbReference>
<keyword evidence="5" id="KW-0206">Cytoskeleton</keyword>
<keyword evidence="11" id="KW-1185">Reference proteome</keyword>
<dbReference type="AlphaFoldDB" id="A0A7K9EHH9"/>
<dbReference type="InterPro" id="IPR019734">
    <property type="entry name" value="TPR_rpt"/>
</dbReference>
<evidence type="ECO:0000256" key="1">
    <source>
        <dbReference type="ARBA" id="ARBA00004430"/>
    </source>
</evidence>
<dbReference type="OrthoDB" id="10268002at2759"/>
<organism evidence="10 11">
    <name type="scientific">Baryphthengus martii</name>
    <name type="common">Rufous motmot</name>
    <dbReference type="NCBI Taxonomy" id="176943"/>
    <lineage>
        <taxon>Eukaryota</taxon>
        <taxon>Metazoa</taxon>
        <taxon>Chordata</taxon>
        <taxon>Craniata</taxon>
        <taxon>Vertebrata</taxon>
        <taxon>Euteleostomi</taxon>
        <taxon>Archelosauria</taxon>
        <taxon>Archosauria</taxon>
        <taxon>Dinosauria</taxon>
        <taxon>Saurischia</taxon>
        <taxon>Theropoda</taxon>
        <taxon>Coelurosauria</taxon>
        <taxon>Aves</taxon>
        <taxon>Neognathae</taxon>
        <taxon>Neoaves</taxon>
        <taxon>Telluraves</taxon>
        <taxon>Coraciimorphae</taxon>
        <taxon>Coraciiformes</taxon>
        <taxon>Momotidae</taxon>
        <taxon>Baryphthengus</taxon>
    </lineage>
</organism>
<evidence type="ECO:0000313" key="10">
    <source>
        <dbReference type="EMBL" id="NXG76216.1"/>
    </source>
</evidence>
<keyword evidence="6" id="KW-0966">Cell projection</keyword>
<dbReference type="InterPro" id="IPR040111">
    <property type="entry name" value="ODAD4"/>
</dbReference>
<feature type="non-terminal residue" evidence="10">
    <location>
        <position position="1"/>
    </location>
</feature>
<dbReference type="SUPFAM" id="SSF48452">
    <property type="entry name" value="TPR-like"/>
    <property type="match status" value="2"/>
</dbReference>
<feature type="region of interest" description="Disordered" evidence="9">
    <location>
        <begin position="471"/>
        <end position="538"/>
    </location>
</feature>
<feature type="non-terminal residue" evidence="10">
    <location>
        <position position="538"/>
    </location>
</feature>
<keyword evidence="4" id="KW-0802">TPR repeat</keyword>
<comment type="caution">
    <text evidence="10">The sequence shown here is derived from an EMBL/GenBank/DDBJ whole genome shotgun (WGS) entry which is preliminary data.</text>
</comment>
<keyword evidence="2" id="KW-0963">Cytoplasm</keyword>
<evidence type="ECO:0000256" key="4">
    <source>
        <dbReference type="ARBA" id="ARBA00022803"/>
    </source>
</evidence>
<dbReference type="Proteomes" id="UP000578343">
    <property type="component" value="Unassembled WGS sequence"/>
</dbReference>